<dbReference type="RefSeq" id="WP_170056623.1">
    <property type="nucleotide sequence ID" value="NZ_JABBKX010000017.1"/>
</dbReference>
<evidence type="ECO:0000313" key="2">
    <source>
        <dbReference type="EMBL" id="NMJ44443.1"/>
    </source>
</evidence>
<dbReference type="InterPro" id="IPR045002">
    <property type="entry name" value="Ech1-like"/>
</dbReference>
<protein>
    <submittedName>
        <fullName evidence="2">Enoyl-CoA hydratase/isomerase family protein</fullName>
    </submittedName>
</protein>
<evidence type="ECO:0000313" key="3">
    <source>
        <dbReference type="Proteomes" id="UP000548582"/>
    </source>
</evidence>
<name>A0A848EM46_9PROT</name>
<dbReference type="CDD" id="cd06558">
    <property type="entry name" value="crotonase-like"/>
    <property type="match status" value="1"/>
</dbReference>
<comment type="caution">
    <text evidence="2">The sequence shown here is derived from an EMBL/GenBank/DDBJ whole genome shotgun (WGS) entry which is preliminary data.</text>
</comment>
<dbReference type="Pfam" id="PF00378">
    <property type="entry name" value="ECH_1"/>
    <property type="match status" value="1"/>
</dbReference>
<reference evidence="2 3" key="1">
    <citation type="submission" date="2020-03" db="EMBL/GenBank/DDBJ databases">
        <authorList>
            <person name="Sun Q."/>
        </authorList>
    </citation>
    <scope>NUCLEOTIDE SEQUENCE [LARGE SCALE GENOMIC DNA]</scope>
    <source>
        <strain evidence="2 3">JC162</strain>
    </source>
</reference>
<gene>
    <name evidence="2" type="ORF">GWK16_24575</name>
</gene>
<comment type="similarity">
    <text evidence="1">Belongs to the enoyl-CoA hydratase/isomerase family.</text>
</comment>
<keyword evidence="3" id="KW-1185">Reference proteome</keyword>
<dbReference type="InterPro" id="IPR001753">
    <property type="entry name" value="Enoyl-CoA_hydra/iso"/>
</dbReference>
<dbReference type="EMBL" id="JABBKX010000017">
    <property type="protein sequence ID" value="NMJ44443.1"/>
    <property type="molecule type" value="Genomic_DNA"/>
</dbReference>
<dbReference type="Gene3D" id="3.90.226.10">
    <property type="entry name" value="2-enoyl-CoA Hydratase, Chain A, domain 1"/>
    <property type="match status" value="1"/>
</dbReference>
<proteinExistence type="inferred from homology"/>
<evidence type="ECO:0000256" key="1">
    <source>
        <dbReference type="ARBA" id="ARBA00005254"/>
    </source>
</evidence>
<accession>A0A848EM46</accession>
<dbReference type="GO" id="GO:0016853">
    <property type="term" value="F:isomerase activity"/>
    <property type="evidence" value="ECO:0007669"/>
    <property type="project" value="UniProtKB-KW"/>
</dbReference>
<dbReference type="Proteomes" id="UP000548582">
    <property type="component" value="Unassembled WGS sequence"/>
</dbReference>
<organism evidence="2 3">
    <name type="scientific">Neoroseomonas marina</name>
    <dbReference type="NCBI Taxonomy" id="1232220"/>
    <lineage>
        <taxon>Bacteria</taxon>
        <taxon>Pseudomonadati</taxon>
        <taxon>Pseudomonadota</taxon>
        <taxon>Alphaproteobacteria</taxon>
        <taxon>Acetobacterales</taxon>
        <taxon>Acetobacteraceae</taxon>
        <taxon>Neoroseomonas</taxon>
    </lineage>
</organism>
<keyword evidence="2" id="KW-0413">Isomerase</keyword>
<dbReference type="PANTHER" id="PTHR43149:SF1">
    <property type="entry name" value="DELTA(3,5)-DELTA(2,4)-DIENOYL-COA ISOMERASE, MITOCHONDRIAL"/>
    <property type="match status" value="1"/>
</dbReference>
<dbReference type="SUPFAM" id="SSF52096">
    <property type="entry name" value="ClpP/crotonase"/>
    <property type="match status" value="1"/>
</dbReference>
<dbReference type="PANTHER" id="PTHR43149">
    <property type="entry name" value="ENOYL-COA HYDRATASE"/>
    <property type="match status" value="1"/>
</dbReference>
<dbReference type="AlphaFoldDB" id="A0A848EM46"/>
<sequence>MSYETILYDVGNDGVATITLNRPDRLNAFNRMMGAEFRDVWATVKADHGVRAVVLRASDCPAFCTGVDVKEGGWTRPEDGPWDATDPGEVLGPKSNHVWKPVILATHGMVAGGAFYWLNEADIILCSEDAQFFDPHVTFGMVAACEPIGALARMPLGEVIRMTLLGNDERMSAQTALRISLVTEVTPTREELWKRAHEIASAIAAKPAAAIQGSVRAIWEALDMPRHAAMTNALKYTQLGNPIGRAEVDRWSAPKATWRLR</sequence>
<dbReference type="InterPro" id="IPR029045">
    <property type="entry name" value="ClpP/crotonase-like_dom_sf"/>
</dbReference>